<dbReference type="EMBL" id="CP013729">
    <property type="protein sequence ID" value="ALV06627.1"/>
    <property type="molecule type" value="Genomic_DNA"/>
</dbReference>
<comment type="similarity">
    <text evidence="3">Belongs to the methyl-accepting chemotaxis (MCP) protein family.</text>
</comment>
<dbReference type="InterPro" id="IPR051310">
    <property type="entry name" value="MCP_chemotaxis"/>
</dbReference>
<dbReference type="Pfam" id="PF00015">
    <property type="entry name" value="MCPsignal"/>
    <property type="match status" value="1"/>
</dbReference>
<sequence>MKSRLGVGAKLAASFALVLLMLIGLGITAVFQLAHVNDVTEDMHSNWLPSTRQVGQISQSVSRYRIREYRILITEADKMQSVLGKLQESKDTVDKAIAAYAPMVSSEMEGRKYKEVTTLWAKYLERADPLKAAALAGDQALAKRLVTVDGLTTYDQLTKAMDELVEFNSMGAQEAAALGNRIYTAGKIVVAVVSLLAIVVGSVCAFVITRGITRPLAESVKLAETVASGDLTVTLDVRGTDEVTQLQLSLLRMVERLKGVVAQVRDGVSAVSGASGQIAAGNSDLSSRTESTSANLQQTASSMEQLTGTVSQSADTARQANQMAASAAEAAQKGGKAVEQVVERMREISESSRRISDITSTIDSIAFQTNILALNAAVEAARAGEQGRGFAVVASEVRTLAQRSAVAAKEIRSLIDHSVKTVSAGASDVSQAGEAMGLIVTGVNRVTDLMGEIAAASSEQRDGINQVNQSVANLDQMTQQNAALVEESSAAAASLRDQAERLAEVVAVFKVGMAT</sequence>
<dbReference type="InterPro" id="IPR047347">
    <property type="entry name" value="YvaQ-like_sensor"/>
</dbReference>
<protein>
    <submittedName>
        <fullName evidence="4">Methyl-accepting chemotaxis sensory transducer</fullName>
    </submittedName>
</protein>
<dbReference type="OrthoDB" id="8997805at2"/>
<dbReference type="InterPro" id="IPR003660">
    <property type="entry name" value="HAMP_dom"/>
</dbReference>
<dbReference type="PROSITE" id="PS50111">
    <property type="entry name" value="CHEMOTAXIS_TRANSDUC_2"/>
    <property type="match status" value="1"/>
</dbReference>
<evidence type="ECO:0000256" key="2">
    <source>
        <dbReference type="ARBA" id="ARBA00022481"/>
    </source>
</evidence>
<dbReference type="Pfam" id="PF12729">
    <property type="entry name" value="4HB_MCP_1"/>
    <property type="match status" value="1"/>
</dbReference>
<dbReference type="SUPFAM" id="SSF58104">
    <property type="entry name" value="Methyl-accepting chemotaxis protein (MCP) signaling domain"/>
    <property type="match status" value="1"/>
</dbReference>
<proteinExistence type="inferred from homology"/>
<organism evidence="4 5">
    <name type="scientific">Roseateles depolymerans</name>
    <dbReference type="NCBI Taxonomy" id="76731"/>
    <lineage>
        <taxon>Bacteria</taxon>
        <taxon>Pseudomonadati</taxon>
        <taxon>Pseudomonadota</taxon>
        <taxon>Betaproteobacteria</taxon>
        <taxon>Burkholderiales</taxon>
        <taxon>Sphaerotilaceae</taxon>
        <taxon>Roseateles</taxon>
    </lineage>
</organism>
<dbReference type="PANTHER" id="PTHR43531">
    <property type="entry name" value="PROTEIN ICFG"/>
    <property type="match status" value="1"/>
</dbReference>
<dbReference type="FunFam" id="1.10.287.950:FF:000001">
    <property type="entry name" value="Methyl-accepting chemotaxis sensory transducer"/>
    <property type="match status" value="1"/>
</dbReference>
<keyword evidence="2" id="KW-0488">Methylation</keyword>
<dbReference type="InterPro" id="IPR024478">
    <property type="entry name" value="HlyB_4HB_MCP"/>
</dbReference>
<gene>
    <name evidence="4" type="ORF">RD2015_2154</name>
</gene>
<dbReference type="PATRIC" id="fig|76731.3.peg.2206"/>
<dbReference type="PROSITE" id="PS50885">
    <property type="entry name" value="HAMP"/>
    <property type="match status" value="1"/>
</dbReference>
<dbReference type="InterPro" id="IPR004089">
    <property type="entry name" value="MCPsignal_dom"/>
</dbReference>
<accession>A0A0U3MUD2</accession>
<dbReference type="CDD" id="cd06225">
    <property type="entry name" value="HAMP"/>
    <property type="match status" value="1"/>
</dbReference>
<dbReference type="Pfam" id="PF00672">
    <property type="entry name" value="HAMP"/>
    <property type="match status" value="1"/>
</dbReference>
<dbReference type="Gene3D" id="1.10.287.950">
    <property type="entry name" value="Methyl-accepting chemotaxis protein"/>
    <property type="match status" value="1"/>
</dbReference>
<dbReference type="RefSeq" id="WP_058934874.1">
    <property type="nucleotide sequence ID" value="NZ_CP013729.1"/>
</dbReference>
<reference evidence="4 5" key="1">
    <citation type="submission" date="2015-12" db="EMBL/GenBank/DDBJ databases">
        <title>Complete genome of Roseateles depolymerans KCTC 42856.</title>
        <authorList>
            <person name="Kim K.M."/>
        </authorList>
    </citation>
    <scope>NUCLEOTIDE SEQUENCE [LARGE SCALE GENOMIC DNA]</scope>
    <source>
        <strain evidence="4 5">KCTC 42856</strain>
    </source>
</reference>
<dbReference type="AlphaFoldDB" id="A0A0U3MUD2"/>
<dbReference type="GO" id="GO:0004888">
    <property type="term" value="F:transmembrane signaling receptor activity"/>
    <property type="evidence" value="ECO:0007669"/>
    <property type="project" value="InterPro"/>
</dbReference>
<evidence type="ECO:0000256" key="3">
    <source>
        <dbReference type="ARBA" id="ARBA00029447"/>
    </source>
</evidence>
<dbReference type="InterPro" id="IPR004090">
    <property type="entry name" value="Chemotax_Me-accpt_rcpt"/>
</dbReference>
<dbReference type="GO" id="GO:0006935">
    <property type="term" value="P:chemotaxis"/>
    <property type="evidence" value="ECO:0007669"/>
    <property type="project" value="InterPro"/>
</dbReference>
<dbReference type="KEGG" id="rdp:RD2015_2154"/>
<dbReference type="GO" id="GO:0007165">
    <property type="term" value="P:signal transduction"/>
    <property type="evidence" value="ECO:0007669"/>
    <property type="project" value="InterPro"/>
</dbReference>
<dbReference type="GO" id="GO:0005886">
    <property type="term" value="C:plasma membrane"/>
    <property type="evidence" value="ECO:0007669"/>
    <property type="project" value="TreeGrafter"/>
</dbReference>
<dbReference type="PANTHER" id="PTHR43531:SF14">
    <property type="entry name" value="METHYL-ACCEPTING CHEMOTAXIS PROTEIN I-RELATED"/>
    <property type="match status" value="1"/>
</dbReference>
<keyword evidence="5" id="KW-1185">Reference proteome</keyword>
<evidence type="ECO:0000313" key="5">
    <source>
        <dbReference type="Proteomes" id="UP000060699"/>
    </source>
</evidence>
<dbReference type="STRING" id="76731.RD2015_2154"/>
<dbReference type="Proteomes" id="UP000060699">
    <property type="component" value="Chromosome"/>
</dbReference>
<dbReference type="CDD" id="cd19411">
    <property type="entry name" value="MCP2201-like_sensor"/>
    <property type="match status" value="1"/>
</dbReference>
<dbReference type="CDD" id="cd11386">
    <property type="entry name" value="MCP_signal"/>
    <property type="match status" value="1"/>
</dbReference>
<name>A0A0U3MUD2_9BURK</name>
<dbReference type="SMART" id="SM00304">
    <property type="entry name" value="HAMP"/>
    <property type="match status" value="1"/>
</dbReference>
<dbReference type="SMART" id="SM00283">
    <property type="entry name" value="MA"/>
    <property type="match status" value="1"/>
</dbReference>
<comment type="subcellular location">
    <subcellularLocation>
        <location evidence="1">Membrane</location>
    </subcellularLocation>
</comment>
<evidence type="ECO:0000313" key="4">
    <source>
        <dbReference type="EMBL" id="ALV06627.1"/>
    </source>
</evidence>
<evidence type="ECO:0000256" key="1">
    <source>
        <dbReference type="ARBA" id="ARBA00004370"/>
    </source>
</evidence>
<dbReference type="PRINTS" id="PR00260">
    <property type="entry name" value="CHEMTRNSDUCR"/>
</dbReference>